<dbReference type="Gene3D" id="3.30.700.20">
    <property type="entry name" value="Hypothetical protein ph0010, domain 1"/>
    <property type="match status" value="1"/>
</dbReference>
<dbReference type="InterPro" id="IPR002733">
    <property type="entry name" value="AMMECR1_domain"/>
</dbReference>
<accession>A0A6J3MDT8</accession>
<dbReference type="PANTHER" id="PTHR13016">
    <property type="entry name" value="AMMECR1 HOMOLOG"/>
    <property type="match status" value="1"/>
</dbReference>
<dbReference type="PROSITE" id="PS51112">
    <property type="entry name" value="AMMECR1"/>
    <property type="match status" value="1"/>
</dbReference>
<dbReference type="NCBIfam" id="TIGR00296">
    <property type="entry name" value="TIGR00296 family protein"/>
    <property type="match status" value="1"/>
</dbReference>
<evidence type="ECO:0000256" key="1">
    <source>
        <dbReference type="SAM" id="MobiDB-lite"/>
    </source>
</evidence>
<dbReference type="OrthoDB" id="24630at2759"/>
<dbReference type="AlphaFoldDB" id="A0A6J3MDT8"/>
<sequence>MATQAHCAYCFESLAASFENRRALSLAEVQDLWARYNADDVGPRPSTAINEAGAATTKPAAAITRLLNRVTRADGGSNPSGSSATSSRKEEEEEEEEYPLFVTWNTMSKSGRKSLRGCLGIFEPYELDYGLGRFALRSAFEDHRFSPIPHSLLPSLGNQVTLLTNFSTGTTDPYAWTIGQHGLRISFTCRGQRLGATYLPDIASEQGWTQEETLVSLMRKAGWSGGNSSSWEKVWRDGKGELVTYEGKPAELTYPEWKEWRDWVDEVQGSGR</sequence>
<protein>
    <recommendedName>
        <fullName evidence="2">AMMECR1 domain-containing protein</fullName>
    </recommendedName>
</protein>
<dbReference type="PANTHER" id="PTHR13016:SF0">
    <property type="entry name" value="AMME SYNDROME CANDIDATE GENE 1 PROTEIN"/>
    <property type="match status" value="1"/>
</dbReference>
<dbReference type="SUPFAM" id="SSF143447">
    <property type="entry name" value="AMMECR1-like"/>
    <property type="match status" value="1"/>
</dbReference>
<evidence type="ECO:0000313" key="3">
    <source>
        <dbReference type="Proteomes" id="UP000504637"/>
    </source>
</evidence>
<evidence type="ECO:0000259" key="2">
    <source>
        <dbReference type="PROSITE" id="PS51112"/>
    </source>
</evidence>
<proteinExistence type="predicted"/>
<dbReference type="GeneID" id="54358827"/>
<name>A0A6J3MDT8_9PEZI</name>
<organism evidence="4">
    <name type="scientific">Dissoconium aciculare CBS 342.82</name>
    <dbReference type="NCBI Taxonomy" id="1314786"/>
    <lineage>
        <taxon>Eukaryota</taxon>
        <taxon>Fungi</taxon>
        <taxon>Dikarya</taxon>
        <taxon>Ascomycota</taxon>
        <taxon>Pezizomycotina</taxon>
        <taxon>Dothideomycetes</taxon>
        <taxon>Dothideomycetidae</taxon>
        <taxon>Mycosphaerellales</taxon>
        <taxon>Dissoconiaceae</taxon>
        <taxon>Dissoconium</taxon>
    </lineage>
</organism>
<dbReference type="InterPro" id="IPR023473">
    <property type="entry name" value="AMMECR1"/>
</dbReference>
<dbReference type="InterPro" id="IPR036071">
    <property type="entry name" value="AMMECR1_dom_sf"/>
</dbReference>
<gene>
    <name evidence="4" type="ORF">K489DRAFT_314633</name>
</gene>
<feature type="compositionally biased region" description="Low complexity" evidence="1">
    <location>
        <begin position="75"/>
        <end position="86"/>
    </location>
</feature>
<dbReference type="InterPro" id="IPR027485">
    <property type="entry name" value="AMMECR1_N"/>
</dbReference>
<dbReference type="Proteomes" id="UP000504637">
    <property type="component" value="Unplaced"/>
</dbReference>
<feature type="domain" description="AMMECR1" evidence="2">
    <location>
        <begin position="51"/>
        <end position="261"/>
    </location>
</feature>
<evidence type="ECO:0000313" key="4">
    <source>
        <dbReference type="RefSeq" id="XP_033462048.1"/>
    </source>
</evidence>
<feature type="region of interest" description="Disordered" evidence="1">
    <location>
        <begin position="69"/>
        <end position="96"/>
    </location>
</feature>
<reference evidence="4" key="2">
    <citation type="submission" date="2020-04" db="EMBL/GenBank/DDBJ databases">
        <authorList>
            <consortium name="NCBI Genome Project"/>
        </authorList>
    </citation>
    <scope>NUCLEOTIDE SEQUENCE</scope>
    <source>
        <strain evidence="4">CBS 342.82</strain>
    </source>
</reference>
<reference evidence="4" key="3">
    <citation type="submission" date="2025-08" db="UniProtKB">
        <authorList>
            <consortium name="RefSeq"/>
        </authorList>
    </citation>
    <scope>IDENTIFICATION</scope>
    <source>
        <strain evidence="4">CBS 342.82</strain>
    </source>
</reference>
<dbReference type="Pfam" id="PF01871">
    <property type="entry name" value="AMMECR1"/>
    <property type="match status" value="1"/>
</dbReference>
<keyword evidence="3" id="KW-1185">Reference proteome</keyword>
<dbReference type="RefSeq" id="XP_033462048.1">
    <property type="nucleotide sequence ID" value="XM_033601027.1"/>
</dbReference>
<reference evidence="4" key="1">
    <citation type="submission" date="2020-01" db="EMBL/GenBank/DDBJ databases">
        <authorList>
            <consortium name="DOE Joint Genome Institute"/>
            <person name="Haridas S."/>
            <person name="Albert R."/>
            <person name="Binder M."/>
            <person name="Bloem J."/>
            <person name="Labutti K."/>
            <person name="Salamov A."/>
            <person name="Andreopoulos B."/>
            <person name="Baker S.E."/>
            <person name="Barry K."/>
            <person name="Bills G."/>
            <person name="Bluhm B.H."/>
            <person name="Cannon C."/>
            <person name="Castanera R."/>
            <person name="Culley D.E."/>
            <person name="Daum C."/>
            <person name="Ezra D."/>
            <person name="Gonzalez J.B."/>
            <person name="Henrissat B."/>
            <person name="Kuo A."/>
            <person name="Liang C."/>
            <person name="Lipzen A."/>
            <person name="Lutzoni F."/>
            <person name="Magnuson J."/>
            <person name="Mondo S."/>
            <person name="Nolan M."/>
            <person name="Ohm R."/>
            <person name="Pangilinan J."/>
            <person name="Park H.-J."/>
            <person name="Ramirez L."/>
            <person name="Alfaro M."/>
            <person name="Sun H."/>
            <person name="Tritt A."/>
            <person name="Yoshinaga Y."/>
            <person name="Zwiers L.-H."/>
            <person name="Turgeon B.G."/>
            <person name="Goodwin S.B."/>
            <person name="Spatafora J.W."/>
            <person name="Crous P.W."/>
            <person name="Grigoriev I.V."/>
        </authorList>
    </citation>
    <scope>NUCLEOTIDE SEQUENCE</scope>
    <source>
        <strain evidence="4">CBS 342.82</strain>
    </source>
</reference>